<evidence type="ECO:0000313" key="2">
    <source>
        <dbReference type="Proteomes" id="UP000537126"/>
    </source>
</evidence>
<accession>A0A846MMC2</accession>
<dbReference type="InterPro" id="IPR003489">
    <property type="entry name" value="RHF/RaiA"/>
</dbReference>
<gene>
    <name evidence="1" type="ORF">FHS56_000179</name>
</gene>
<sequence>MKVNFQSVHFKADQKLLDFVQEKLNKLDRFYDRIVDGEVIFRLDKGEHGRENKVVEIKLNAPGHSLFSKSINTSFEAAAVEVVENLRRQILKLKEKETSH</sequence>
<name>A0A846MMC2_9BACT</name>
<comment type="caution">
    <text evidence="1">The sequence shown here is derived from an EMBL/GenBank/DDBJ whole genome shotgun (WGS) entry which is preliminary data.</text>
</comment>
<dbReference type="SUPFAM" id="SSF69754">
    <property type="entry name" value="Ribosome binding protein Y (YfiA homologue)"/>
    <property type="match status" value="1"/>
</dbReference>
<dbReference type="CDD" id="cd00552">
    <property type="entry name" value="RaiA"/>
    <property type="match status" value="1"/>
</dbReference>
<dbReference type="Gene3D" id="3.30.160.100">
    <property type="entry name" value="Ribosome hibernation promotion factor-like"/>
    <property type="match status" value="1"/>
</dbReference>
<dbReference type="AlphaFoldDB" id="A0A846MMC2"/>
<evidence type="ECO:0000313" key="1">
    <source>
        <dbReference type="EMBL" id="NIK72693.1"/>
    </source>
</evidence>
<dbReference type="EMBL" id="JAASRN010000001">
    <property type="protein sequence ID" value="NIK72693.1"/>
    <property type="molecule type" value="Genomic_DNA"/>
</dbReference>
<dbReference type="RefSeq" id="WP_166918007.1">
    <property type="nucleotide sequence ID" value="NZ_JAASRN010000001.1"/>
</dbReference>
<proteinExistence type="predicted"/>
<protein>
    <submittedName>
        <fullName evidence="1">Putative sigma-54 modulation protein</fullName>
    </submittedName>
</protein>
<keyword evidence="2" id="KW-1185">Reference proteome</keyword>
<dbReference type="InterPro" id="IPR036567">
    <property type="entry name" value="RHF-like"/>
</dbReference>
<reference evidence="1 2" key="1">
    <citation type="submission" date="2020-03" db="EMBL/GenBank/DDBJ databases">
        <title>Genomic Encyclopedia of Type Strains, Phase IV (KMG-IV): sequencing the most valuable type-strain genomes for metagenomic binning, comparative biology and taxonomic classification.</title>
        <authorList>
            <person name="Goeker M."/>
        </authorList>
    </citation>
    <scope>NUCLEOTIDE SEQUENCE [LARGE SCALE GENOMIC DNA]</scope>
    <source>
        <strain evidence="1 2">DSM 5718</strain>
    </source>
</reference>
<dbReference type="NCBIfam" id="TIGR00741">
    <property type="entry name" value="yfiA"/>
    <property type="match status" value="1"/>
</dbReference>
<dbReference type="Pfam" id="PF02482">
    <property type="entry name" value="Ribosomal_S30AE"/>
    <property type="match status" value="1"/>
</dbReference>
<organism evidence="1 2">
    <name type="scientific">Thermonema lapsum</name>
    <dbReference type="NCBI Taxonomy" id="28195"/>
    <lineage>
        <taxon>Bacteria</taxon>
        <taxon>Pseudomonadati</taxon>
        <taxon>Bacteroidota</taxon>
        <taxon>Cytophagia</taxon>
        <taxon>Cytophagales</taxon>
        <taxon>Thermonemataceae</taxon>
        <taxon>Thermonema</taxon>
    </lineage>
</organism>
<dbReference type="Proteomes" id="UP000537126">
    <property type="component" value="Unassembled WGS sequence"/>
</dbReference>